<evidence type="ECO:0000256" key="3">
    <source>
        <dbReference type="ARBA" id="ARBA00019619"/>
    </source>
</evidence>
<dbReference type="KEGG" id="cdep:91085354"/>
<accession>A0AAJ8LZW2</accession>
<dbReference type="InterPro" id="IPR013947">
    <property type="entry name" value="Mediator_Med14"/>
</dbReference>
<comment type="subunit">
    <text evidence="9">Component of the Mediator complex.</text>
</comment>
<dbReference type="GO" id="GO:0016592">
    <property type="term" value="C:mediator complex"/>
    <property type="evidence" value="ECO:0007669"/>
    <property type="project" value="UniProtKB-UniRule"/>
</dbReference>
<protein>
    <recommendedName>
        <fullName evidence="3 9">Mediator of RNA polymerase II transcription subunit 14</fullName>
    </recommendedName>
    <alternativeName>
        <fullName evidence="8 9">Mediator complex subunit 14</fullName>
    </alternativeName>
</protein>
<keyword evidence="4 9" id="KW-0805">Transcription regulation</keyword>
<comment type="function">
    <text evidence="9">Component of the Mediator complex, a coactivator involved in the regulated transcription of nearly all RNA polymerase II-dependent genes. Mediator functions as a bridge to convey information from gene-specific regulatory proteins to the basal RNA polymerase II transcription machinery. Mediator is recruited to promoters by direct interactions with regulatory proteins and serves as a scaffold for the assembly of a functional preinitiation complex with RNA polymerase II and the general transcription factors.</text>
</comment>
<evidence type="ECO:0000256" key="6">
    <source>
        <dbReference type="ARBA" id="ARBA00023163"/>
    </source>
</evidence>
<reference evidence="12" key="1">
    <citation type="submission" date="2016-06" db="EMBL/GenBank/DDBJ databases">
        <authorList>
            <person name="Cuomo C."/>
            <person name="Litvintseva A."/>
            <person name="Heitman J."/>
            <person name="Chen Y."/>
            <person name="Sun S."/>
            <person name="Springer D."/>
            <person name="Dromer F."/>
            <person name="Young S."/>
            <person name="Zeng Q."/>
            <person name="Chapman S."/>
            <person name="Gujja S."/>
            <person name="Saif S."/>
            <person name="Birren B."/>
        </authorList>
    </citation>
    <scope>NUCLEOTIDE SEQUENCE</scope>
    <source>
        <strain evidence="12">CBS 7841</strain>
    </source>
</reference>
<name>A0AAJ8LZW2_9TREE</name>
<evidence type="ECO:0000256" key="2">
    <source>
        <dbReference type="ARBA" id="ARBA00007813"/>
    </source>
</evidence>
<evidence type="ECO:0000313" key="12">
    <source>
        <dbReference type="EMBL" id="WVN85982.1"/>
    </source>
</evidence>
<comment type="similarity">
    <text evidence="2 9">Belongs to the Mediator complex subunit 14 family.</text>
</comment>
<evidence type="ECO:0000256" key="9">
    <source>
        <dbReference type="RuleBase" id="RU365082"/>
    </source>
</evidence>
<dbReference type="Pfam" id="PF08638">
    <property type="entry name" value="Med14"/>
    <property type="match status" value="1"/>
</dbReference>
<dbReference type="RefSeq" id="XP_066066682.1">
    <property type="nucleotide sequence ID" value="XM_066210585.1"/>
</dbReference>
<feature type="region of interest" description="Disordered" evidence="10">
    <location>
        <begin position="751"/>
        <end position="774"/>
    </location>
</feature>
<comment type="subcellular location">
    <subcellularLocation>
        <location evidence="1 9">Nucleus</location>
    </subcellularLocation>
</comment>
<feature type="domain" description="Mediator complex subunit MED14 N-terminal" evidence="11">
    <location>
        <begin position="166"/>
        <end position="274"/>
    </location>
</feature>
<gene>
    <name evidence="12" type="ORF">L203_101140</name>
</gene>
<evidence type="ECO:0000256" key="5">
    <source>
        <dbReference type="ARBA" id="ARBA00023159"/>
    </source>
</evidence>
<dbReference type="InterPro" id="IPR055122">
    <property type="entry name" value="Med14_N"/>
</dbReference>
<evidence type="ECO:0000256" key="7">
    <source>
        <dbReference type="ARBA" id="ARBA00023242"/>
    </source>
</evidence>
<proteinExistence type="inferred from homology"/>
<sequence length="1204" mass="134913">MRSSSTHPTVIENPQLGSNPYFAYPTPSPDQIESELVRYQDEENFPLAVLLDRLAKKGNHDLRILLADILPQVSPKDRPKHIIEFAKSTRQALLKYLAVLRWKTSVDISSSTTPSINNAPPNGTSLPTPHSNISSNDTSPSVLSIKGKGKASSQDVVRGKVTDGKRIEEYFVHHRTQQNLAIDHIKHVTLQVETFRERNPDLFTSLVLLSKGDYMCLPTTLTEPYIKKPPLSNSLILKILKRLNYQIQYRLRCLDYLPPELVIEDIRDGKLYAKGDTWKATLTLTDFTDAGRWWLTGLEWGWKEKEKGVDDPGGSGQKALGYKSFKGEERQMIMDIANKILMPRETSIPKEKSTDEGTTSPDVQTKGNVYKKRIIDAPLVRLYNFLQHLSLSYQLETLFSQAIVLAQGKWRTQLIPELDREKKTLRIKYWLRERPSQPVSRQEPAAVSKNTKSSTDITILRQPLFGGLISISLAESTTFPSSLQSTLADISTGDLTSNERVLRLRLAINWTVGEAGVGGGFKNGDVMDNGAMLKLEEDALSVNELLMTCTRFHAACLTRHHATFLLSSHLVFPSQPTFSESFSLLQQPLTLKIPLPSRFETKHLLLGVSPFTGQLEIDDEGVDEGDETREKRAKLAEKAVRNGKKLADEIMRLIVAVVMEKLEGQMRSLGHSPLRQLGIRTKDMTKAELHPASTIFLPLPVSASHYLVAKVSSVGVSFELIKVIRVPHENGIGRMMVVGDQTGMDLAKLRRRRQEKKRRESRDVSFNNESSKESNWEVESQDLKDLFILSNALVAQTMIEQQLKDRQIPYTHQYPSSSGPAAPTSLSPLAGMIPAICVGVQDLLRGGKRGLEAMDVAMPKMWLRIEGWWTGKAEVCTVVVLRHQPSVSAATIKSSTTSEDIGETKENCAAQSEGISFDHKSSVVRFRSKDISCCVSEVLEQWERLSKVIAVAGEINRLSELKEFKDVKMLSFDLCTVILEYAPDHCASITYTPIDDSYQVTFFLASNSSLVDNKTGRKNPHALLSPLLSAKLNELTTAADKRRNTASRNFVGLLRGTLPIITVGEELDTKMEWRLIILGVEKFRLVKDHLGSRYGLDFTLLPDLRHYLIQDSSTPRGLHRTVDCFTGPMASLNMERIVKTVFASERALSLSPSIPSVEQRRKVPPLMRLDRGTSLVCELPRLERVMRKCVEEAEKGFEATEVDS</sequence>
<keyword evidence="6 9" id="KW-0804">Transcription</keyword>
<dbReference type="GO" id="GO:0006357">
    <property type="term" value="P:regulation of transcription by RNA polymerase II"/>
    <property type="evidence" value="ECO:0007669"/>
    <property type="project" value="InterPro"/>
</dbReference>
<dbReference type="AlphaFoldDB" id="A0AAJ8LZW2"/>
<evidence type="ECO:0000259" key="11">
    <source>
        <dbReference type="Pfam" id="PF08638"/>
    </source>
</evidence>
<evidence type="ECO:0000256" key="10">
    <source>
        <dbReference type="SAM" id="MobiDB-lite"/>
    </source>
</evidence>
<feature type="region of interest" description="Disordered" evidence="10">
    <location>
        <begin position="109"/>
        <end position="146"/>
    </location>
</feature>
<evidence type="ECO:0000256" key="4">
    <source>
        <dbReference type="ARBA" id="ARBA00023015"/>
    </source>
</evidence>
<reference evidence="12" key="2">
    <citation type="journal article" date="2022" name="Elife">
        <title>Obligate sexual reproduction of a homothallic fungus closely related to the Cryptococcus pathogenic species complex.</title>
        <authorList>
            <person name="Passer A.R."/>
            <person name="Clancey S.A."/>
            <person name="Shea T."/>
            <person name="David-Palma M."/>
            <person name="Averette A.F."/>
            <person name="Boekhout T."/>
            <person name="Porcel B.M."/>
            <person name="Nowrousian M."/>
            <person name="Cuomo C.A."/>
            <person name="Sun S."/>
            <person name="Heitman J."/>
            <person name="Coelho M.A."/>
        </authorList>
    </citation>
    <scope>NUCLEOTIDE SEQUENCE</scope>
    <source>
        <strain evidence="12">CBS 7841</strain>
    </source>
</reference>
<dbReference type="EMBL" id="CP143784">
    <property type="protein sequence ID" value="WVN85982.1"/>
    <property type="molecule type" value="Genomic_DNA"/>
</dbReference>
<dbReference type="Proteomes" id="UP000094043">
    <property type="component" value="Chromosome 1"/>
</dbReference>
<keyword evidence="7 9" id="KW-0539">Nucleus</keyword>
<dbReference type="GO" id="GO:0003712">
    <property type="term" value="F:transcription coregulator activity"/>
    <property type="evidence" value="ECO:0007669"/>
    <property type="project" value="UniProtKB-UniRule"/>
</dbReference>
<keyword evidence="5 9" id="KW-0010">Activator</keyword>
<dbReference type="PANTHER" id="PTHR12809">
    <property type="entry name" value="MEDIATOR COMPLEX SUBUNIT"/>
    <property type="match status" value="1"/>
</dbReference>
<feature type="compositionally biased region" description="Polar residues" evidence="10">
    <location>
        <begin position="109"/>
        <end position="142"/>
    </location>
</feature>
<dbReference type="GeneID" id="91085354"/>
<organism evidence="12 13">
    <name type="scientific">Cryptococcus depauperatus CBS 7841</name>
    <dbReference type="NCBI Taxonomy" id="1295531"/>
    <lineage>
        <taxon>Eukaryota</taxon>
        <taxon>Fungi</taxon>
        <taxon>Dikarya</taxon>
        <taxon>Basidiomycota</taxon>
        <taxon>Agaricomycotina</taxon>
        <taxon>Tremellomycetes</taxon>
        <taxon>Tremellales</taxon>
        <taxon>Cryptococcaceae</taxon>
        <taxon>Cryptococcus</taxon>
    </lineage>
</organism>
<evidence type="ECO:0000256" key="1">
    <source>
        <dbReference type="ARBA" id="ARBA00004123"/>
    </source>
</evidence>
<dbReference type="PANTHER" id="PTHR12809:SF2">
    <property type="entry name" value="MEDIATOR OF RNA POLYMERASE II TRANSCRIPTION SUBUNIT 14"/>
    <property type="match status" value="1"/>
</dbReference>
<dbReference type="GO" id="GO:0070847">
    <property type="term" value="C:core mediator complex"/>
    <property type="evidence" value="ECO:0007669"/>
    <property type="project" value="TreeGrafter"/>
</dbReference>
<reference evidence="12" key="3">
    <citation type="submission" date="2024-01" db="EMBL/GenBank/DDBJ databases">
        <authorList>
            <person name="Coelho M.A."/>
            <person name="David-Palma M."/>
            <person name="Shea T."/>
            <person name="Sun S."/>
            <person name="Cuomo C.A."/>
            <person name="Heitman J."/>
        </authorList>
    </citation>
    <scope>NUCLEOTIDE SEQUENCE</scope>
    <source>
        <strain evidence="12">CBS 7841</strain>
    </source>
</reference>
<evidence type="ECO:0000256" key="8">
    <source>
        <dbReference type="ARBA" id="ARBA00032007"/>
    </source>
</evidence>
<evidence type="ECO:0000313" key="13">
    <source>
        <dbReference type="Proteomes" id="UP000094043"/>
    </source>
</evidence>
<keyword evidence="13" id="KW-1185">Reference proteome</keyword>